<dbReference type="EMBL" id="CP022983">
    <property type="protein sequence ID" value="ASV67328.1"/>
    <property type="molecule type" value="Genomic_DNA"/>
</dbReference>
<dbReference type="KEGG" id="bko:CKF48_08335"/>
<dbReference type="OrthoDB" id="1901124at2"/>
<evidence type="ECO:0008006" key="3">
    <source>
        <dbReference type="Google" id="ProtNLM"/>
    </source>
</evidence>
<dbReference type="PANTHER" id="PTHR39166">
    <property type="entry name" value="BLL1166 PROTEIN"/>
    <property type="match status" value="1"/>
</dbReference>
<dbReference type="AlphaFoldDB" id="A0A248TGK1"/>
<organism evidence="1 2">
    <name type="scientific">Cytobacillus kochii</name>
    <dbReference type="NCBI Taxonomy" id="859143"/>
    <lineage>
        <taxon>Bacteria</taxon>
        <taxon>Bacillati</taxon>
        <taxon>Bacillota</taxon>
        <taxon>Bacilli</taxon>
        <taxon>Bacillales</taxon>
        <taxon>Bacillaceae</taxon>
        <taxon>Cytobacillus</taxon>
    </lineage>
</organism>
<keyword evidence="2" id="KW-1185">Reference proteome</keyword>
<proteinExistence type="predicted"/>
<reference evidence="1 2" key="1">
    <citation type="submission" date="2017-08" db="EMBL/GenBank/DDBJ databases">
        <title>Complete Genome Sequence of Bacillus kochii Oregon-R-modENCODE STRAIN BDGP4, isolated from Drosophila melanogaster gut.</title>
        <authorList>
            <person name="Wan K.H."/>
            <person name="Yu C."/>
            <person name="Park S."/>
            <person name="Hammonds A.S."/>
            <person name="Booth B.W."/>
            <person name="Celniker S.E."/>
        </authorList>
    </citation>
    <scope>NUCLEOTIDE SEQUENCE [LARGE SCALE GENOMIC DNA]</scope>
    <source>
        <strain evidence="1 2">BDGP4</strain>
    </source>
</reference>
<accession>A0A248TGK1</accession>
<dbReference type="InterPro" id="IPR009267">
    <property type="entry name" value="NTP_transf_6"/>
</dbReference>
<dbReference type="RefSeq" id="WP_095370902.1">
    <property type="nucleotide sequence ID" value="NZ_CP022983.1"/>
</dbReference>
<dbReference type="Pfam" id="PF06042">
    <property type="entry name" value="NTP_transf_6"/>
    <property type="match status" value="1"/>
</dbReference>
<protein>
    <recommendedName>
        <fullName evidence="3">Nucleotidyltransferase family protein</fullName>
    </recommendedName>
</protein>
<name>A0A248TGK1_9BACI</name>
<evidence type="ECO:0000313" key="1">
    <source>
        <dbReference type="EMBL" id="ASV67328.1"/>
    </source>
</evidence>
<gene>
    <name evidence="1" type="ORF">CKF48_08335</name>
</gene>
<dbReference type="Proteomes" id="UP000215137">
    <property type="component" value="Chromosome"/>
</dbReference>
<evidence type="ECO:0000313" key="2">
    <source>
        <dbReference type="Proteomes" id="UP000215137"/>
    </source>
</evidence>
<dbReference type="PANTHER" id="PTHR39166:SF1">
    <property type="entry name" value="BLL1166 PROTEIN"/>
    <property type="match status" value="1"/>
</dbReference>
<sequence length="189" mass="22125">MINYEKQLKEMLEQNEEIIHLLSCLSDLDLPFDYYVAAGCVANTVWNQLSGNAIDYGISDIDLVYYDKGNQLSEREFQQILSSMIKSFPYQLDIKNQANVHFWYEEKFGFAIPAYTSINEAIASWPTTATAVGVKMEKNDKMTMYAPYHLDDLFNMRIVPNKVIVTKEIYEYKARKWKAKWPNLVVYDW</sequence>